<dbReference type="AlphaFoldDB" id="A0A177P3K0"/>
<evidence type="ECO:0000313" key="5">
    <source>
        <dbReference type="Proteomes" id="UP000077628"/>
    </source>
</evidence>
<evidence type="ECO:0000313" key="4">
    <source>
        <dbReference type="EMBL" id="OAI24815.1"/>
    </source>
</evidence>
<dbReference type="InterPro" id="IPR032623">
    <property type="entry name" value="FecR_N"/>
</dbReference>
<protein>
    <submittedName>
        <fullName evidence="4">Iron dicitrate transport regulator FecR</fullName>
    </submittedName>
</protein>
<dbReference type="EMBL" id="LUUK01000042">
    <property type="protein sequence ID" value="OAI24815.1"/>
    <property type="molecule type" value="Genomic_DNA"/>
</dbReference>
<name>A0A177P3K0_9GAMM</name>
<organism evidence="4 5">
    <name type="scientific">Methylomonas koyamae</name>
    <dbReference type="NCBI Taxonomy" id="702114"/>
    <lineage>
        <taxon>Bacteria</taxon>
        <taxon>Pseudomonadati</taxon>
        <taxon>Pseudomonadota</taxon>
        <taxon>Gammaproteobacteria</taxon>
        <taxon>Methylococcales</taxon>
        <taxon>Methylococcaceae</taxon>
        <taxon>Methylomonas</taxon>
    </lineage>
</organism>
<dbReference type="Gene3D" id="3.55.50.30">
    <property type="match status" value="1"/>
</dbReference>
<feature type="domain" description="Protein FecR C-terminal" evidence="3">
    <location>
        <begin position="248"/>
        <end position="304"/>
    </location>
</feature>
<proteinExistence type="predicted"/>
<dbReference type="Pfam" id="PF04773">
    <property type="entry name" value="FecR"/>
    <property type="match status" value="1"/>
</dbReference>
<keyword evidence="5" id="KW-1185">Reference proteome</keyword>
<dbReference type="Gene3D" id="2.60.120.1440">
    <property type="match status" value="1"/>
</dbReference>
<dbReference type="PIRSF" id="PIRSF018266">
    <property type="entry name" value="FecR"/>
    <property type="match status" value="1"/>
</dbReference>
<dbReference type="InterPro" id="IPR032508">
    <property type="entry name" value="FecR_C"/>
</dbReference>
<dbReference type="Pfam" id="PF16344">
    <property type="entry name" value="FecR_C"/>
    <property type="match status" value="1"/>
</dbReference>
<dbReference type="OrthoDB" id="9771237at2"/>
<dbReference type="GO" id="GO:0016989">
    <property type="term" value="F:sigma factor antagonist activity"/>
    <property type="evidence" value="ECO:0007669"/>
    <property type="project" value="TreeGrafter"/>
</dbReference>
<reference evidence="5" key="1">
    <citation type="submission" date="2016-03" db="EMBL/GenBank/DDBJ databases">
        <authorList>
            <person name="Heylen K."/>
            <person name="De Vos P."/>
            <person name="Vekeman B."/>
        </authorList>
    </citation>
    <scope>NUCLEOTIDE SEQUENCE [LARGE SCALE GENOMIC DNA]</scope>
    <source>
        <strain evidence="5">R-45383</strain>
    </source>
</reference>
<evidence type="ECO:0000259" key="1">
    <source>
        <dbReference type="Pfam" id="PF04773"/>
    </source>
</evidence>
<dbReference type="InterPro" id="IPR006860">
    <property type="entry name" value="FecR"/>
</dbReference>
<dbReference type="PANTHER" id="PTHR30273">
    <property type="entry name" value="PERIPLASMIC SIGNAL SENSOR AND SIGMA FACTOR ACTIVATOR FECR-RELATED"/>
    <property type="match status" value="1"/>
</dbReference>
<dbReference type="InterPro" id="IPR012373">
    <property type="entry name" value="Ferrdict_sens_TM"/>
</dbReference>
<gene>
    <name evidence="4" type="ORF">A1355_20205</name>
</gene>
<dbReference type="RefSeq" id="WP_064025290.1">
    <property type="nucleotide sequence ID" value="NZ_LUUK01000042.1"/>
</dbReference>
<accession>A0A177P3K0</accession>
<dbReference type="Proteomes" id="UP000077628">
    <property type="component" value="Unassembled WGS sequence"/>
</dbReference>
<evidence type="ECO:0000259" key="2">
    <source>
        <dbReference type="Pfam" id="PF16220"/>
    </source>
</evidence>
<sequence>MESEIEDGIDEQAVAWFVRLRADNVSGQDETLFLEWLEQAETHRSAFYEICLLWGDPDFLHCLIGNAKKHGIAPSLKKKRYIEAWRYPVLVAALVVLAVGVARPLRVALKADYSSALGERKTVKLADGSTVMLNTGSAIAVEIAGEQRMVELLQGEAYFDVKPDPNRPFIVRADRSTTRVLGTHFFVDRQTDGDRISVLSGRVEVSEPRRWKEALVLRDREAVTVYDNAIGQPQTMNSALSTSWIGGYLVYENETLENVMRQINRYHAGTVYFKDDDLRQIRINGRLKIRRSREMFDVLRLSMALKMTYLTDWLVIVG</sequence>
<dbReference type="PANTHER" id="PTHR30273:SF2">
    <property type="entry name" value="PROTEIN FECR"/>
    <property type="match status" value="1"/>
</dbReference>
<feature type="domain" description="FecR N-terminal" evidence="2">
    <location>
        <begin position="11"/>
        <end position="51"/>
    </location>
</feature>
<dbReference type="Pfam" id="PF16220">
    <property type="entry name" value="DUF4880"/>
    <property type="match status" value="1"/>
</dbReference>
<dbReference type="STRING" id="702114.A1355_20205"/>
<evidence type="ECO:0000259" key="3">
    <source>
        <dbReference type="Pfam" id="PF16344"/>
    </source>
</evidence>
<comment type="caution">
    <text evidence="4">The sequence shown here is derived from an EMBL/GenBank/DDBJ whole genome shotgun (WGS) entry which is preliminary data.</text>
</comment>
<feature type="domain" description="FecR protein" evidence="1">
    <location>
        <begin position="112"/>
        <end position="204"/>
    </location>
</feature>